<gene>
    <name evidence="2" type="ORF">NGAL_HAMBI1145_29270</name>
</gene>
<sequence length="96" mass="10370">MTLVQEDPIFATTAYPELGLHERVLGSNCHQNRRSLHGAAARSDDEPIEVGVYFTRAWTQPFRAPIESETVTASSRLGGHGGRPVRPATAAPGRAC</sequence>
<dbReference type="Proteomes" id="UP000046176">
    <property type="component" value="Unassembled WGS sequence"/>
</dbReference>
<accession>A0A0T7FKS0</accession>
<dbReference type="AlphaFoldDB" id="A0A0T7FKS0"/>
<evidence type="ECO:0000313" key="2">
    <source>
        <dbReference type="EMBL" id="CDZ35603.1"/>
    </source>
</evidence>
<name>A0A0T7FKS0_NEOGA</name>
<evidence type="ECO:0000256" key="1">
    <source>
        <dbReference type="SAM" id="MobiDB-lite"/>
    </source>
</evidence>
<proteinExistence type="predicted"/>
<protein>
    <submittedName>
        <fullName evidence="2">Uncharacterized protein</fullName>
    </submittedName>
</protein>
<feature type="region of interest" description="Disordered" evidence="1">
    <location>
        <begin position="69"/>
        <end position="96"/>
    </location>
</feature>
<organism evidence="2 3">
    <name type="scientific">Neorhizobium galegae bv. officinalis</name>
    <dbReference type="NCBI Taxonomy" id="323656"/>
    <lineage>
        <taxon>Bacteria</taxon>
        <taxon>Pseudomonadati</taxon>
        <taxon>Pseudomonadota</taxon>
        <taxon>Alphaproteobacteria</taxon>
        <taxon>Hyphomicrobiales</taxon>
        <taxon>Rhizobiaceae</taxon>
        <taxon>Rhizobium/Agrobacterium group</taxon>
        <taxon>Neorhizobium</taxon>
    </lineage>
</organism>
<dbReference type="EMBL" id="CCRH01000007">
    <property type="protein sequence ID" value="CDZ35603.1"/>
    <property type="molecule type" value="Genomic_DNA"/>
</dbReference>
<reference evidence="2 3" key="1">
    <citation type="submission" date="2014-08" db="EMBL/GenBank/DDBJ databases">
        <authorList>
            <person name="Chen Y.-H."/>
        </authorList>
    </citation>
    <scope>NUCLEOTIDE SEQUENCE [LARGE SCALE GENOMIC DNA]</scope>
</reference>
<evidence type="ECO:0000313" key="3">
    <source>
        <dbReference type="Proteomes" id="UP000046176"/>
    </source>
</evidence>